<sequence>MARKQELIDLAKGLGVKVESVLKVFESKEFVVESPTYEEEFAKITLIRCIRLEPQKVVLTSELPVSLHPYHTSPQDIKEIETPIKIFLEANIVKPSGSPYYVPLTLAMKKDVDKKT</sequence>
<protein>
    <submittedName>
        <fullName evidence="1">Uncharacterized protein</fullName>
    </submittedName>
</protein>
<dbReference type="Gene3D" id="3.10.10.10">
    <property type="entry name" value="HIV Type 1 Reverse Transcriptase, subunit A, domain 1"/>
    <property type="match status" value="1"/>
</dbReference>
<evidence type="ECO:0000313" key="2">
    <source>
        <dbReference type="Proteomes" id="UP000887013"/>
    </source>
</evidence>
<dbReference type="OrthoDB" id="6427440at2759"/>
<dbReference type="Proteomes" id="UP000887013">
    <property type="component" value="Unassembled WGS sequence"/>
</dbReference>
<organism evidence="1 2">
    <name type="scientific">Nephila pilipes</name>
    <name type="common">Giant wood spider</name>
    <name type="synonym">Nephila maculata</name>
    <dbReference type="NCBI Taxonomy" id="299642"/>
    <lineage>
        <taxon>Eukaryota</taxon>
        <taxon>Metazoa</taxon>
        <taxon>Ecdysozoa</taxon>
        <taxon>Arthropoda</taxon>
        <taxon>Chelicerata</taxon>
        <taxon>Arachnida</taxon>
        <taxon>Araneae</taxon>
        <taxon>Araneomorphae</taxon>
        <taxon>Entelegynae</taxon>
        <taxon>Araneoidea</taxon>
        <taxon>Nephilidae</taxon>
        <taxon>Nephila</taxon>
    </lineage>
</organism>
<accession>A0A8X6TAM6</accession>
<reference evidence="1" key="1">
    <citation type="submission" date="2020-08" db="EMBL/GenBank/DDBJ databases">
        <title>Multicomponent nature underlies the extraordinary mechanical properties of spider dragline silk.</title>
        <authorList>
            <person name="Kono N."/>
            <person name="Nakamura H."/>
            <person name="Mori M."/>
            <person name="Yoshida Y."/>
            <person name="Ohtoshi R."/>
            <person name="Malay A.D."/>
            <person name="Moran D.A.P."/>
            <person name="Tomita M."/>
            <person name="Numata K."/>
            <person name="Arakawa K."/>
        </authorList>
    </citation>
    <scope>NUCLEOTIDE SEQUENCE</scope>
</reference>
<comment type="caution">
    <text evidence="1">The sequence shown here is derived from an EMBL/GenBank/DDBJ whole genome shotgun (WGS) entry which is preliminary data.</text>
</comment>
<keyword evidence="2" id="KW-1185">Reference proteome</keyword>
<name>A0A8X6TAM6_NEPPI</name>
<evidence type="ECO:0000313" key="1">
    <source>
        <dbReference type="EMBL" id="GFS94334.1"/>
    </source>
</evidence>
<proteinExistence type="predicted"/>
<dbReference type="AlphaFoldDB" id="A0A8X6TAM6"/>
<gene>
    <name evidence="1" type="ORF">NPIL_439301</name>
</gene>
<dbReference type="InterPro" id="IPR043502">
    <property type="entry name" value="DNA/RNA_pol_sf"/>
</dbReference>
<dbReference type="GO" id="GO:0071897">
    <property type="term" value="P:DNA biosynthetic process"/>
    <property type="evidence" value="ECO:0007669"/>
    <property type="project" value="UniProtKB-ARBA"/>
</dbReference>
<dbReference type="EMBL" id="BMAW01054068">
    <property type="protein sequence ID" value="GFS94334.1"/>
    <property type="molecule type" value="Genomic_DNA"/>
</dbReference>
<dbReference type="SUPFAM" id="SSF56672">
    <property type="entry name" value="DNA/RNA polymerases"/>
    <property type="match status" value="1"/>
</dbReference>